<dbReference type="Proteomes" id="UP000479000">
    <property type="component" value="Unassembled WGS sequence"/>
</dbReference>
<feature type="region of interest" description="Disordered" evidence="1">
    <location>
        <begin position="42"/>
        <end position="83"/>
    </location>
</feature>
<accession>A0A6H5HEP9</accession>
<protein>
    <submittedName>
        <fullName evidence="2">Uncharacterized protein</fullName>
    </submittedName>
</protein>
<keyword evidence="3" id="KW-1185">Reference proteome</keyword>
<reference evidence="2 3" key="1">
    <citation type="submission" date="2020-02" db="EMBL/GenBank/DDBJ databases">
        <authorList>
            <person name="Ferguson B K."/>
        </authorList>
    </citation>
    <scope>NUCLEOTIDE SEQUENCE [LARGE SCALE GENOMIC DNA]</scope>
</reference>
<evidence type="ECO:0000313" key="2">
    <source>
        <dbReference type="EMBL" id="CAB0015052.1"/>
    </source>
</evidence>
<evidence type="ECO:0000313" key="3">
    <source>
        <dbReference type="Proteomes" id="UP000479000"/>
    </source>
</evidence>
<dbReference type="AlphaFoldDB" id="A0A6H5HEP9"/>
<feature type="compositionally biased region" description="Basic and acidic residues" evidence="1">
    <location>
        <begin position="57"/>
        <end position="68"/>
    </location>
</feature>
<sequence length="83" mass="9759">MRKTHGKFDNCRNINFKKSTHPWLRRFPRDSSTKNCVGRFDQVPTNLSARHATANRPRSDGKTARERPANGFRRRHDRPDDGR</sequence>
<dbReference type="EMBL" id="CADCXU010028433">
    <property type="protein sequence ID" value="CAB0015052.1"/>
    <property type="molecule type" value="Genomic_DNA"/>
</dbReference>
<evidence type="ECO:0000256" key="1">
    <source>
        <dbReference type="SAM" id="MobiDB-lite"/>
    </source>
</evidence>
<gene>
    <name evidence="2" type="ORF">NTEN_LOCUS19437</name>
</gene>
<proteinExistence type="predicted"/>
<name>A0A6H5HEP9_9HEMI</name>
<organism evidence="2 3">
    <name type="scientific">Nesidiocoris tenuis</name>
    <dbReference type="NCBI Taxonomy" id="355587"/>
    <lineage>
        <taxon>Eukaryota</taxon>
        <taxon>Metazoa</taxon>
        <taxon>Ecdysozoa</taxon>
        <taxon>Arthropoda</taxon>
        <taxon>Hexapoda</taxon>
        <taxon>Insecta</taxon>
        <taxon>Pterygota</taxon>
        <taxon>Neoptera</taxon>
        <taxon>Paraneoptera</taxon>
        <taxon>Hemiptera</taxon>
        <taxon>Heteroptera</taxon>
        <taxon>Panheteroptera</taxon>
        <taxon>Cimicomorpha</taxon>
        <taxon>Miridae</taxon>
        <taxon>Dicyphina</taxon>
        <taxon>Nesidiocoris</taxon>
    </lineage>
</organism>